<dbReference type="GO" id="GO:0004674">
    <property type="term" value="F:protein serine/threonine kinase activity"/>
    <property type="evidence" value="ECO:0007669"/>
    <property type="project" value="UniProtKB-KW"/>
</dbReference>
<evidence type="ECO:0000256" key="5">
    <source>
        <dbReference type="ARBA" id="ARBA00022679"/>
    </source>
</evidence>
<proteinExistence type="inferred from homology"/>
<dbReference type="EC" id="2.7.11.1" evidence="2"/>
<keyword evidence="8" id="KW-0067">ATP-binding</keyword>
<evidence type="ECO:0000256" key="4">
    <source>
        <dbReference type="ARBA" id="ARBA00022553"/>
    </source>
</evidence>
<dbReference type="FunFam" id="3.30.200.20:FF:000042">
    <property type="entry name" value="Aurora kinase A"/>
    <property type="match status" value="1"/>
</dbReference>
<dbReference type="GO" id="GO:0007010">
    <property type="term" value="P:cytoskeleton organization"/>
    <property type="evidence" value="ECO:0007669"/>
    <property type="project" value="UniProtKB-ARBA"/>
</dbReference>
<dbReference type="InterPro" id="IPR000719">
    <property type="entry name" value="Prot_kinase_dom"/>
</dbReference>
<evidence type="ECO:0000256" key="6">
    <source>
        <dbReference type="ARBA" id="ARBA00022741"/>
    </source>
</evidence>
<dbReference type="FunFam" id="1.10.510.10:FF:000024">
    <property type="entry name" value="Probable serine/threonine-protein kinase cot-1"/>
    <property type="match status" value="1"/>
</dbReference>
<dbReference type="Pfam" id="PF00069">
    <property type="entry name" value="Pkinase"/>
    <property type="match status" value="2"/>
</dbReference>
<feature type="compositionally biased region" description="Polar residues" evidence="11">
    <location>
        <begin position="1"/>
        <end position="18"/>
    </location>
</feature>
<sequence>MGEPSRSSLNSDDGSTKNLRPPAGSVLARSMLPSSEAFPVSDDLGPHSFQKLKMLGRGAVGKVYLVLLKGTEKVYAMKVLTKKEMIEKNKIKRVLTEREILATVNHPFIITMYASFQTAERLYYVMDFCQGGEFYQFLQKQPNKRLPESAVKFYIAEVVLALEYLHHMGFIYRDLKPENVLMRANGHVALTDFDLSKQGQAISPRVVETHLSLMQKMKSAMSSNKANGPPSGRKSLEILDSEPVLTGDCTSFVGTEEYIAPEIVDGTNQTAAVDWWTVGILCYEMLFGQTPFKGGTQDETFRNILGGKQLQFPDDIPVSKDCKNFVRSLLKKDVSKRLGGTNGATDIKAHAWLKCINMNLIRNARAPAIPRLRDPLDMTQYKPLKNPEFEPTNVSSDGTSKKNNGADSDEEAGVDGSSTEKNEQGNGEAEPNPFANFDVVREDARSY</sequence>
<keyword evidence="7" id="KW-0418">Kinase</keyword>
<dbReference type="AlphaFoldDB" id="A0A7S1XE55"/>
<reference evidence="13" key="1">
    <citation type="submission" date="2021-01" db="EMBL/GenBank/DDBJ databases">
        <authorList>
            <person name="Corre E."/>
            <person name="Pelletier E."/>
            <person name="Niang G."/>
            <person name="Scheremetjew M."/>
            <person name="Finn R."/>
            <person name="Kale V."/>
            <person name="Holt S."/>
            <person name="Cochrane G."/>
            <person name="Meng A."/>
            <person name="Brown T."/>
            <person name="Cohen L."/>
        </authorList>
    </citation>
    <scope>NUCLEOTIDE SEQUENCE</scope>
    <source>
        <strain evidence="13">SAG 36.94</strain>
    </source>
</reference>
<name>A0A7S1XE55_9RHOD</name>
<evidence type="ECO:0000256" key="11">
    <source>
        <dbReference type="SAM" id="MobiDB-lite"/>
    </source>
</evidence>
<dbReference type="Gene3D" id="3.30.200.20">
    <property type="entry name" value="Phosphorylase Kinase, domain 1"/>
    <property type="match status" value="1"/>
</dbReference>
<comment type="catalytic activity">
    <reaction evidence="10">
        <text>L-seryl-[protein] + ATP = O-phospho-L-seryl-[protein] + ADP + H(+)</text>
        <dbReference type="Rhea" id="RHEA:17989"/>
        <dbReference type="Rhea" id="RHEA-COMP:9863"/>
        <dbReference type="Rhea" id="RHEA-COMP:11604"/>
        <dbReference type="ChEBI" id="CHEBI:15378"/>
        <dbReference type="ChEBI" id="CHEBI:29999"/>
        <dbReference type="ChEBI" id="CHEBI:30616"/>
        <dbReference type="ChEBI" id="CHEBI:83421"/>
        <dbReference type="ChEBI" id="CHEBI:456216"/>
        <dbReference type="EC" id="2.7.11.1"/>
    </reaction>
</comment>
<feature type="domain" description="Protein kinase" evidence="12">
    <location>
        <begin position="49"/>
        <end position="353"/>
    </location>
</feature>
<dbReference type="InterPro" id="IPR008271">
    <property type="entry name" value="Ser/Thr_kinase_AS"/>
</dbReference>
<keyword evidence="6" id="KW-0547">Nucleotide-binding</keyword>
<evidence type="ECO:0000256" key="10">
    <source>
        <dbReference type="ARBA" id="ARBA00048679"/>
    </source>
</evidence>
<keyword evidence="4" id="KW-0597">Phosphoprotein</keyword>
<feature type="region of interest" description="Disordered" evidence="11">
    <location>
        <begin position="379"/>
        <end position="447"/>
    </location>
</feature>
<keyword evidence="3" id="KW-0723">Serine/threonine-protein kinase</keyword>
<evidence type="ECO:0000313" key="13">
    <source>
        <dbReference type="EMBL" id="CAD9231878.1"/>
    </source>
</evidence>
<gene>
    <name evidence="13" type="ORF">CCAE0312_LOCUS3959</name>
</gene>
<dbReference type="SMART" id="SM00220">
    <property type="entry name" value="S_TKc"/>
    <property type="match status" value="1"/>
</dbReference>
<dbReference type="PANTHER" id="PTHR45637">
    <property type="entry name" value="FLIPPASE KINASE 1-RELATED"/>
    <property type="match status" value="1"/>
</dbReference>
<dbReference type="Gene3D" id="1.10.510.10">
    <property type="entry name" value="Transferase(Phosphotransferase) domain 1"/>
    <property type="match status" value="1"/>
</dbReference>
<dbReference type="EMBL" id="HBGH01007353">
    <property type="protein sequence ID" value="CAD9231878.1"/>
    <property type="molecule type" value="Transcribed_RNA"/>
</dbReference>
<organism evidence="13">
    <name type="scientific">Compsopogon caeruleus</name>
    <dbReference type="NCBI Taxonomy" id="31354"/>
    <lineage>
        <taxon>Eukaryota</taxon>
        <taxon>Rhodophyta</taxon>
        <taxon>Compsopogonophyceae</taxon>
        <taxon>Compsopogonales</taxon>
        <taxon>Compsopogonaceae</taxon>
        <taxon>Compsopogon</taxon>
    </lineage>
</organism>
<dbReference type="PROSITE" id="PS00108">
    <property type="entry name" value="PROTEIN_KINASE_ST"/>
    <property type="match status" value="1"/>
</dbReference>
<comment type="catalytic activity">
    <reaction evidence="9">
        <text>L-threonyl-[protein] + ATP = O-phospho-L-threonyl-[protein] + ADP + H(+)</text>
        <dbReference type="Rhea" id="RHEA:46608"/>
        <dbReference type="Rhea" id="RHEA-COMP:11060"/>
        <dbReference type="Rhea" id="RHEA-COMP:11605"/>
        <dbReference type="ChEBI" id="CHEBI:15378"/>
        <dbReference type="ChEBI" id="CHEBI:30013"/>
        <dbReference type="ChEBI" id="CHEBI:30616"/>
        <dbReference type="ChEBI" id="CHEBI:61977"/>
        <dbReference type="ChEBI" id="CHEBI:456216"/>
        <dbReference type="EC" id="2.7.11.1"/>
    </reaction>
</comment>
<accession>A0A7S1XE55</accession>
<evidence type="ECO:0000256" key="1">
    <source>
        <dbReference type="ARBA" id="ARBA00009903"/>
    </source>
</evidence>
<feature type="region of interest" description="Disordered" evidence="11">
    <location>
        <begin position="1"/>
        <end position="24"/>
    </location>
</feature>
<evidence type="ECO:0000256" key="8">
    <source>
        <dbReference type="ARBA" id="ARBA00022840"/>
    </source>
</evidence>
<dbReference type="CDD" id="cd05574">
    <property type="entry name" value="STKc_phototropin_like"/>
    <property type="match status" value="1"/>
</dbReference>
<evidence type="ECO:0000256" key="3">
    <source>
        <dbReference type="ARBA" id="ARBA00022527"/>
    </source>
</evidence>
<comment type="similarity">
    <text evidence="1">Belongs to the protein kinase superfamily. AGC Ser/Thr protein kinase family.</text>
</comment>
<dbReference type="SUPFAM" id="SSF56112">
    <property type="entry name" value="Protein kinase-like (PK-like)"/>
    <property type="match status" value="1"/>
</dbReference>
<dbReference type="PROSITE" id="PS50011">
    <property type="entry name" value="PROTEIN_KINASE_DOM"/>
    <property type="match status" value="1"/>
</dbReference>
<keyword evidence="5" id="KW-0808">Transferase</keyword>
<evidence type="ECO:0000256" key="7">
    <source>
        <dbReference type="ARBA" id="ARBA00022777"/>
    </source>
</evidence>
<protein>
    <recommendedName>
        <fullName evidence="2">non-specific serine/threonine protein kinase</fullName>
        <ecNumber evidence="2">2.7.11.1</ecNumber>
    </recommendedName>
</protein>
<evidence type="ECO:0000256" key="2">
    <source>
        <dbReference type="ARBA" id="ARBA00012513"/>
    </source>
</evidence>
<dbReference type="GO" id="GO:0005524">
    <property type="term" value="F:ATP binding"/>
    <property type="evidence" value="ECO:0007669"/>
    <property type="project" value="UniProtKB-KW"/>
</dbReference>
<evidence type="ECO:0000259" key="12">
    <source>
        <dbReference type="PROSITE" id="PS50011"/>
    </source>
</evidence>
<feature type="compositionally biased region" description="Polar residues" evidence="11">
    <location>
        <begin position="392"/>
        <end position="406"/>
    </location>
</feature>
<dbReference type="InterPro" id="IPR011009">
    <property type="entry name" value="Kinase-like_dom_sf"/>
</dbReference>
<evidence type="ECO:0000256" key="9">
    <source>
        <dbReference type="ARBA" id="ARBA00047899"/>
    </source>
</evidence>